<organism evidence="2 3">
    <name type="scientific">Colletotrichum orbiculare (strain 104-T / ATCC 96160 / CBS 514.97 / LARS 414 / MAFF 240422)</name>
    <name type="common">Cucumber anthracnose fungus</name>
    <name type="synonym">Colletotrichum lagenarium</name>
    <dbReference type="NCBI Taxonomy" id="1213857"/>
    <lineage>
        <taxon>Eukaryota</taxon>
        <taxon>Fungi</taxon>
        <taxon>Dikarya</taxon>
        <taxon>Ascomycota</taxon>
        <taxon>Pezizomycotina</taxon>
        <taxon>Sordariomycetes</taxon>
        <taxon>Hypocreomycetidae</taxon>
        <taxon>Glomerellales</taxon>
        <taxon>Glomerellaceae</taxon>
        <taxon>Colletotrichum</taxon>
        <taxon>Colletotrichum orbiculare species complex</taxon>
    </lineage>
</organism>
<dbReference type="EMBL" id="AMCV02000002">
    <property type="protein sequence ID" value="TDZ25395.1"/>
    <property type="molecule type" value="Genomic_DNA"/>
</dbReference>
<sequence length="101" mass="11409">MSHSRIPPEHLSPAPPKNFIGDGSDLPHPITQRCHVCGQCAYVNGASASAPRHDHLCNLRCCSTSEESRRRQHVREYRTRWRPGPDTECTTSPLDLQHLRS</sequence>
<reference evidence="3" key="2">
    <citation type="journal article" date="2019" name="Mol. Plant Microbe Interact.">
        <title>Genome sequence resources for four phytopathogenic fungi from the Colletotrichum orbiculare species complex.</title>
        <authorList>
            <person name="Gan P."/>
            <person name="Tsushima A."/>
            <person name="Narusaka M."/>
            <person name="Narusaka Y."/>
            <person name="Takano Y."/>
            <person name="Kubo Y."/>
            <person name="Shirasu K."/>
        </authorList>
    </citation>
    <scope>GENOME REANNOTATION</scope>
    <source>
        <strain evidence="3">104-T / ATCC 96160 / CBS 514.97 / LARS 414 / MAFF 240422</strain>
    </source>
</reference>
<protein>
    <submittedName>
        <fullName evidence="2">Uncharacterized protein</fullName>
    </submittedName>
</protein>
<dbReference type="Proteomes" id="UP000014480">
    <property type="component" value="Unassembled WGS sequence"/>
</dbReference>
<name>A0A484G7D7_COLOR</name>
<reference evidence="3" key="1">
    <citation type="journal article" date="2013" name="New Phytol.">
        <title>Comparative genomic and transcriptomic analyses reveal the hemibiotrophic stage shift of Colletotrichum fungi.</title>
        <authorList>
            <person name="Gan P."/>
            <person name="Ikeda K."/>
            <person name="Irieda H."/>
            <person name="Narusaka M."/>
            <person name="O'Connell R.J."/>
            <person name="Narusaka Y."/>
            <person name="Takano Y."/>
            <person name="Kubo Y."/>
            <person name="Shirasu K."/>
        </authorList>
    </citation>
    <scope>NUCLEOTIDE SEQUENCE [LARGE SCALE GENOMIC DNA]</scope>
    <source>
        <strain evidence="3">104-T / ATCC 96160 / CBS 514.97 / LARS 414 / MAFF 240422</strain>
    </source>
</reference>
<feature type="region of interest" description="Disordered" evidence="1">
    <location>
        <begin position="1"/>
        <end position="25"/>
    </location>
</feature>
<evidence type="ECO:0000313" key="3">
    <source>
        <dbReference type="Proteomes" id="UP000014480"/>
    </source>
</evidence>
<evidence type="ECO:0000313" key="2">
    <source>
        <dbReference type="EMBL" id="TDZ25395.1"/>
    </source>
</evidence>
<gene>
    <name evidence="2" type="ORF">Cob_v001925</name>
</gene>
<keyword evidence="3" id="KW-1185">Reference proteome</keyword>
<proteinExistence type="predicted"/>
<feature type="region of interest" description="Disordered" evidence="1">
    <location>
        <begin position="82"/>
        <end position="101"/>
    </location>
</feature>
<dbReference type="AlphaFoldDB" id="A0A484G7D7"/>
<comment type="caution">
    <text evidence="2">The sequence shown here is derived from an EMBL/GenBank/DDBJ whole genome shotgun (WGS) entry which is preliminary data.</text>
</comment>
<evidence type="ECO:0000256" key="1">
    <source>
        <dbReference type="SAM" id="MobiDB-lite"/>
    </source>
</evidence>
<accession>A0A484G7D7</accession>